<gene>
    <name evidence="6" type="ORF">B0T22DRAFT_305637</name>
</gene>
<organism evidence="6 7">
    <name type="scientific">Podospora appendiculata</name>
    <dbReference type="NCBI Taxonomy" id="314037"/>
    <lineage>
        <taxon>Eukaryota</taxon>
        <taxon>Fungi</taxon>
        <taxon>Dikarya</taxon>
        <taxon>Ascomycota</taxon>
        <taxon>Pezizomycotina</taxon>
        <taxon>Sordariomycetes</taxon>
        <taxon>Sordariomycetidae</taxon>
        <taxon>Sordariales</taxon>
        <taxon>Podosporaceae</taxon>
        <taxon>Podospora</taxon>
    </lineage>
</organism>
<keyword evidence="2 5" id="KW-0812">Transmembrane</keyword>
<feature type="transmembrane region" description="Helical" evidence="5">
    <location>
        <begin position="457"/>
        <end position="476"/>
    </location>
</feature>
<comment type="subcellular location">
    <subcellularLocation>
        <location evidence="1">Membrane</location>
        <topology evidence="1">Multi-pass membrane protein</topology>
    </subcellularLocation>
</comment>
<evidence type="ECO:0000256" key="3">
    <source>
        <dbReference type="ARBA" id="ARBA00022989"/>
    </source>
</evidence>
<feature type="transmembrane region" description="Helical" evidence="5">
    <location>
        <begin position="482"/>
        <end position="501"/>
    </location>
</feature>
<dbReference type="SUPFAM" id="SSF144083">
    <property type="entry name" value="Magnesium transport protein CorA, transmembrane region"/>
    <property type="match status" value="1"/>
</dbReference>
<feature type="transmembrane region" description="Helical" evidence="5">
    <location>
        <begin position="242"/>
        <end position="263"/>
    </location>
</feature>
<accession>A0AAE1C7G5</accession>
<dbReference type="Pfam" id="PF01544">
    <property type="entry name" value="CorA"/>
    <property type="match status" value="1"/>
</dbReference>
<keyword evidence="3 5" id="KW-1133">Transmembrane helix</keyword>
<comment type="caution">
    <text evidence="6">The sequence shown here is derived from an EMBL/GenBank/DDBJ whole genome shotgun (WGS) entry which is preliminary data.</text>
</comment>
<sequence length="502" mass="57189">MCRDSALTPASRRNYFTASIHIHKYPSFCPLSLSPKHTVANQLSCFWSTISASVGAMSASESTSPSRDPLLNQELPDSYLGYLARLKDSKPCLNWLHRFLEHRPAEPQGQMDVLDVIGGRIQVRPSESVTLGNRAADVDFRIVQLSYCDEWSLDRTLLDSVCFAFDLDPFAVWVCFDDDYSHLENPWDSKDPRIRREPLPRQLPLAGDFLCLPFDQYETQRLFAVFARSRDQGPLDTRRCSLYLGTINGLLIYVCVVVLFIKYDELGDYKTQRDFATTDQRTSVRRPTQSCDKVTKKTQFHHYADEMLAWDCKGYVSTPENNPVCFALPHVRLLLNNFTQYLEKCRHEAWDVLDPNLRDGWDRDVEQEEKLYFRVYIHAERLSQCAKSLDHFLSLHQRTPSAVLKNATDDFAILLKEAIDLRNALRDRLGQRAAVLSLEESRKSIQMADSLKTLTQLAFVFTPLNFATSIFGANIVEFGNGTAPAWAFVVTAVAIGLATMLT</sequence>
<evidence type="ECO:0000313" key="7">
    <source>
        <dbReference type="Proteomes" id="UP001270362"/>
    </source>
</evidence>
<reference evidence="6" key="2">
    <citation type="submission" date="2023-06" db="EMBL/GenBank/DDBJ databases">
        <authorList>
            <consortium name="Lawrence Berkeley National Laboratory"/>
            <person name="Haridas S."/>
            <person name="Hensen N."/>
            <person name="Bonometti L."/>
            <person name="Westerberg I."/>
            <person name="Brannstrom I.O."/>
            <person name="Guillou S."/>
            <person name="Cros-Aarteil S."/>
            <person name="Calhoun S."/>
            <person name="Kuo A."/>
            <person name="Mondo S."/>
            <person name="Pangilinan J."/>
            <person name="Riley R."/>
            <person name="Labutti K."/>
            <person name="Andreopoulos B."/>
            <person name="Lipzen A."/>
            <person name="Chen C."/>
            <person name="Yanf M."/>
            <person name="Daum C."/>
            <person name="Ng V."/>
            <person name="Clum A."/>
            <person name="Steindorff A."/>
            <person name="Ohm R."/>
            <person name="Martin F."/>
            <person name="Silar P."/>
            <person name="Natvig D."/>
            <person name="Lalanne C."/>
            <person name="Gautier V."/>
            <person name="Ament-Velasquez S.L."/>
            <person name="Kruys A."/>
            <person name="Hutchinson M.I."/>
            <person name="Powell A.J."/>
            <person name="Barry K."/>
            <person name="Miller A.N."/>
            <person name="Grigoriev I.V."/>
            <person name="Debuchy R."/>
            <person name="Gladieux P."/>
            <person name="Thoren M.H."/>
            <person name="Johannesson H."/>
        </authorList>
    </citation>
    <scope>NUCLEOTIDE SEQUENCE</scope>
    <source>
        <strain evidence="6">CBS 314.62</strain>
    </source>
</reference>
<dbReference type="Proteomes" id="UP001270362">
    <property type="component" value="Unassembled WGS sequence"/>
</dbReference>
<name>A0AAE1C7G5_9PEZI</name>
<evidence type="ECO:0000256" key="5">
    <source>
        <dbReference type="SAM" id="Phobius"/>
    </source>
</evidence>
<dbReference type="GO" id="GO:0046873">
    <property type="term" value="F:metal ion transmembrane transporter activity"/>
    <property type="evidence" value="ECO:0007669"/>
    <property type="project" value="InterPro"/>
</dbReference>
<evidence type="ECO:0000256" key="1">
    <source>
        <dbReference type="ARBA" id="ARBA00004141"/>
    </source>
</evidence>
<dbReference type="GO" id="GO:0016020">
    <property type="term" value="C:membrane"/>
    <property type="evidence" value="ECO:0007669"/>
    <property type="project" value="UniProtKB-SubCell"/>
</dbReference>
<dbReference type="InterPro" id="IPR002523">
    <property type="entry name" value="MgTranspt_CorA/ZnTranspt_ZntB"/>
</dbReference>
<dbReference type="EMBL" id="JAULSO010000007">
    <property type="protein sequence ID" value="KAK3681417.1"/>
    <property type="molecule type" value="Genomic_DNA"/>
</dbReference>
<evidence type="ECO:0000256" key="2">
    <source>
        <dbReference type="ARBA" id="ARBA00022692"/>
    </source>
</evidence>
<dbReference type="AlphaFoldDB" id="A0AAE1C7G5"/>
<dbReference type="InterPro" id="IPR045863">
    <property type="entry name" value="CorA_TM1_TM2"/>
</dbReference>
<keyword evidence="7" id="KW-1185">Reference proteome</keyword>
<reference evidence="6" key="1">
    <citation type="journal article" date="2023" name="Mol. Phylogenet. Evol.">
        <title>Genome-scale phylogeny and comparative genomics of the fungal order Sordariales.</title>
        <authorList>
            <person name="Hensen N."/>
            <person name="Bonometti L."/>
            <person name="Westerberg I."/>
            <person name="Brannstrom I.O."/>
            <person name="Guillou S."/>
            <person name="Cros-Aarteil S."/>
            <person name="Calhoun S."/>
            <person name="Haridas S."/>
            <person name="Kuo A."/>
            <person name="Mondo S."/>
            <person name="Pangilinan J."/>
            <person name="Riley R."/>
            <person name="LaButti K."/>
            <person name="Andreopoulos B."/>
            <person name="Lipzen A."/>
            <person name="Chen C."/>
            <person name="Yan M."/>
            <person name="Daum C."/>
            <person name="Ng V."/>
            <person name="Clum A."/>
            <person name="Steindorff A."/>
            <person name="Ohm R.A."/>
            <person name="Martin F."/>
            <person name="Silar P."/>
            <person name="Natvig D.O."/>
            <person name="Lalanne C."/>
            <person name="Gautier V."/>
            <person name="Ament-Velasquez S.L."/>
            <person name="Kruys A."/>
            <person name="Hutchinson M.I."/>
            <person name="Powell A.J."/>
            <person name="Barry K."/>
            <person name="Miller A.N."/>
            <person name="Grigoriev I.V."/>
            <person name="Debuchy R."/>
            <person name="Gladieux P."/>
            <person name="Hiltunen Thoren M."/>
            <person name="Johannesson H."/>
        </authorList>
    </citation>
    <scope>NUCLEOTIDE SEQUENCE</scope>
    <source>
        <strain evidence="6">CBS 314.62</strain>
    </source>
</reference>
<proteinExistence type="predicted"/>
<protein>
    <submittedName>
        <fullName evidence="6">Uncharacterized protein</fullName>
    </submittedName>
</protein>
<dbReference type="Gene3D" id="1.20.58.340">
    <property type="entry name" value="Magnesium transport protein CorA, transmembrane region"/>
    <property type="match status" value="1"/>
</dbReference>
<evidence type="ECO:0000313" key="6">
    <source>
        <dbReference type="EMBL" id="KAK3681417.1"/>
    </source>
</evidence>
<evidence type="ECO:0000256" key="4">
    <source>
        <dbReference type="ARBA" id="ARBA00023136"/>
    </source>
</evidence>
<keyword evidence="4 5" id="KW-0472">Membrane</keyword>